<dbReference type="SUPFAM" id="SSF57850">
    <property type="entry name" value="RING/U-box"/>
    <property type="match status" value="1"/>
</dbReference>
<evidence type="ECO:0000313" key="10">
    <source>
        <dbReference type="EMBL" id="GAV61173.1"/>
    </source>
</evidence>
<dbReference type="PROSITE" id="PS50089">
    <property type="entry name" value="ZF_RING_2"/>
    <property type="match status" value="1"/>
</dbReference>
<evidence type="ECO:0000256" key="2">
    <source>
        <dbReference type="ARBA" id="ARBA00012483"/>
    </source>
</evidence>
<dbReference type="Pfam" id="PF13639">
    <property type="entry name" value="zf-RING_2"/>
    <property type="match status" value="1"/>
</dbReference>
<evidence type="ECO:0000259" key="9">
    <source>
        <dbReference type="PROSITE" id="PS50089"/>
    </source>
</evidence>
<dbReference type="SMART" id="SM00184">
    <property type="entry name" value="RING"/>
    <property type="match status" value="1"/>
</dbReference>
<sequence>MSFTHRPRITVNGIRRMRTFHYFWCHNCQRALRFSSPAIPYNMFCSHCSSELDHELVTTHALSGFALTARLSGTLSPMFDDPSSIPRRRIQNTNFGTRFIRWEIEYENGGSVRDRSWITLQFVTPPHIPRLENVIMPHQRSNQNQTNALFEHSIAEYLGLAQNDPLPAAAIEALPLVKVTETHLVNNAHCPVCKEEFEVGSEMRALPCNHFYHSDCIVPWLSIHNTCPVCRHELRDDCNVDHHQRGDTNIGRLLGFEVTIDWWRNRFLSSWPVRIFSNWRNRRRQSFIDNRITTFRETNSWWCN</sequence>
<dbReference type="EC" id="2.3.2.27" evidence="2"/>
<keyword evidence="3" id="KW-0808">Transferase</keyword>
<dbReference type="PANTHER" id="PTHR15710:SF116">
    <property type="entry name" value="RING_U-BOX SUPERFAMILY PROTEIN"/>
    <property type="match status" value="1"/>
</dbReference>
<dbReference type="STRING" id="3775.A0A1Q3B039"/>
<keyword evidence="4" id="KW-0479">Metal-binding</keyword>
<gene>
    <name evidence="10" type="ORF">CFOL_v3_04701</name>
</gene>
<dbReference type="FunFam" id="3.30.40.10:FF:000022">
    <property type="entry name" value="E3 ubiquitin-protein ligase RING1-like"/>
    <property type="match status" value="1"/>
</dbReference>
<dbReference type="PANTHER" id="PTHR15710">
    <property type="entry name" value="E3 UBIQUITIN-PROTEIN LIGASE PRAJA"/>
    <property type="match status" value="1"/>
</dbReference>
<dbReference type="InterPro" id="IPR013083">
    <property type="entry name" value="Znf_RING/FYVE/PHD"/>
</dbReference>
<evidence type="ECO:0000313" key="11">
    <source>
        <dbReference type="Proteomes" id="UP000187406"/>
    </source>
</evidence>
<organism evidence="10 11">
    <name type="scientific">Cephalotus follicularis</name>
    <name type="common">Albany pitcher plant</name>
    <dbReference type="NCBI Taxonomy" id="3775"/>
    <lineage>
        <taxon>Eukaryota</taxon>
        <taxon>Viridiplantae</taxon>
        <taxon>Streptophyta</taxon>
        <taxon>Embryophyta</taxon>
        <taxon>Tracheophyta</taxon>
        <taxon>Spermatophyta</taxon>
        <taxon>Magnoliopsida</taxon>
        <taxon>eudicotyledons</taxon>
        <taxon>Gunneridae</taxon>
        <taxon>Pentapetalae</taxon>
        <taxon>rosids</taxon>
        <taxon>fabids</taxon>
        <taxon>Oxalidales</taxon>
        <taxon>Cephalotaceae</taxon>
        <taxon>Cephalotus</taxon>
    </lineage>
</organism>
<comment type="catalytic activity">
    <reaction evidence="1">
        <text>S-ubiquitinyl-[E2 ubiquitin-conjugating enzyme]-L-cysteine + [acceptor protein]-L-lysine = [E2 ubiquitin-conjugating enzyme]-L-cysteine + N(6)-ubiquitinyl-[acceptor protein]-L-lysine.</text>
        <dbReference type="EC" id="2.3.2.27"/>
    </reaction>
</comment>
<dbReference type="InterPro" id="IPR001841">
    <property type="entry name" value="Znf_RING"/>
</dbReference>
<keyword evidence="11" id="KW-1185">Reference proteome</keyword>
<keyword evidence="5 8" id="KW-0863">Zinc-finger</keyword>
<dbReference type="GO" id="GO:0061630">
    <property type="term" value="F:ubiquitin protein ligase activity"/>
    <property type="evidence" value="ECO:0007669"/>
    <property type="project" value="UniProtKB-EC"/>
</dbReference>
<evidence type="ECO:0000256" key="7">
    <source>
        <dbReference type="ARBA" id="ARBA00022833"/>
    </source>
</evidence>
<dbReference type="GO" id="GO:0008270">
    <property type="term" value="F:zinc ion binding"/>
    <property type="evidence" value="ECO:0007669"/>
    <property type="project" value="UniProtKB-KW"/>
</dbReference>
<dbReference type="InParanoid" id="A0A1Q3B039"/>
<keyword evidence="6" id="KW-0833">Ubl conjugation pathway</keyword>
<dbReference type="Proteomes" id="UP000187406">
    <property type="component" value="Unassembled WGS sequence"/>
</dbReference>
<accession>A0A1Q3B039</accession>
<dbReference type="AlphaFoldDB" id="A0A1Q3B039"/>
<dbReference type="OrthoDB" id="21204at2759"/>
<dbReference type="Gene3D" id="3.30.40.10">
    <property type="entry name" value="Zinc/RING finger domain, C3HC4 (zinc finger)"/>
    <property type="match status" value="1"/>
</dbReference>
<dbReference type="CDD" id="cd16667">
    <property type="entry name" value="RING-H2_RNF126-like"/>
    <property type="match status" value="1"/>
</dbReference>
<keyword evidence="7" id="KW-0862">Zinc</keyword>
<evidence type="ECO:0000256" key="5">
    <source>
        <dbReference type="ARBA" id="ARBA00022771"/>
    </source>
</evidence>
<evidence type="ECO:0000256" key="3">
    <source>
        <dbReference type="ARBA" id="ARBA00022679"/>
    </source>
</evidence>
<dbReference type="GO" id="GO:0016567">
    <property type="term" value="P:protein ubiquitination"/>
    <property type="evidence" value="ECO:0007669"/>
    <property type="project" value="TreeGrafter"/>
</dbReference>
<dbReference type="GO" id="GO:0005737">
    <property type="term" value="C:cytoplasm"/>
    <property type="evidence" value="ECO:0007669"/>
    <property type="project" value="TreeGrafter"/>
</dbReference>
<reference evidence="11" key="1">
    <citation type="submission" date="2016-04" db="EMBL/GenBank/DDBJ databases">
        <title>Cephalotus genome sequencing.</title>
        <authorList>
            <person name="Fukushima K."/>
            <person name="Hasebe M."/>
            <person name="Fang X."/>
        </authorList>
    </citation>
    <scope>NUCLEOTIDE SEQUENCE [LARGE SCALE GENOMIC DNA]</scope>
    <source>
        <strain evidence="11">cv. St1</strain>
    </source>
</reference>
<evidence type="ECO:0000256" key="8">
    <source>
        <dbReference type="PROSITE-ProRule" id="PRU00175"/>
    </source>
</evidence>
<comment type="caution">
    <text evidence="10">The sequence shown here is derived from an EMBL/GenBank/DDBJ whole genome shotgun (WGS) entry which is preliminary data.</text>
</comment>
<feature type="domain" description="RING-type" evidence="9">
    <location>
        <begin position="190"/>
        <end position="231"/>
    </location>
</feature>
<protein>
    <recommendedName>
        <fullName evidence="2">RING-type E3 ubiquitin transferase</fullName>
        <ecNumber evidence="2">2.3.2.27</ecNumber>
    </recommendedName>
</protein>
<evidence type="ECO:0000256" key="4">
    <source>
        <dbReference type="ARBA" id="ARBA00022723"/>
    </source>
</evidence>
<evidence type="ECO:0000256" key="1">
    <source>
        <dbReference type="ARBA" id="ARBA00000900"/>
    </source>
</evidence>
<dbReference type="EMBL" id="BDDD01000186">
    <property type="protein sequence ID" value="GAV61173.1"/>
    <property type="molecule type" value="Genomic_DNA"/>
</dbReference>
<evidence type="ECO:0000256" key="6">
    <source>
        <dbReference type="ARBA" id="ARBA00022786"/>
    </source>
</evidence>
<name>A0A1Q3B039_CEPFO</name>
<proteinExistence type="predicted"/>